<dbReference type="PANTHER" id="PTHR10788:SF106">
    <property type="entry name" value="BCDNA.GH08860"/>
    <property type="match status" value="1"/>
</dbReference>
<evidence type="ECO:0000313" key="2">
    <source>
        <dbReference type="EMBL" id="MDK1683407.1"/>
    </source>
</evidence>
<dbReference type="InterPro" id="IPR001830">
    <property type="entry name" value="Glyco_trans_20"/>
</dbReference>
<dbReference type="Proteomes" id="UP001241935">
    <property type="component" value="Unassembled WGS sequence"/>
</dbReference>
<dbReference type="GO" id="GO:0005992">
    <property type="term" value="P:trehalose biosynthetic process"/>
    <property type="evidence" value="ECO:0007669"/>
    <property type="project" value="InterPro"/>
</dbReference>
<dbReference type="EMBL" id="JASKNE010000001">
    <property type="protein sequence ID" value="MDK1683407.1"/>
    <property type="molecule type" value="Genomic_DNA"/>
</dbReference>
<dbReference type="RefSeq" id="WP_284066682.1">
    <property type="nucleotide sequence ID" value="NZ_JASKNE010000001.1"/>
</dbReference>
<protein>
    <submittedName>
        <fullName evidence="2">Trehalose-6-phosphate synthase</fullName>
    </submittedName>
</protein>
<dbReference type="AlphaFoldDB" id="A0AAW6UNS5"/>
<organism evidence="2 3">
    <name type="scientific">Acinetobacter terrestris</name>
    <dbReference type="NCBI Taxonomy" id="2529843"/>
    <lineage>
        <taxon>Bacteria</taxon>
        <taxon>Pseudomonadati</taxon>
        <taxon>Pseudomonadota</taxon>
        <taxon>Gammaproteobacteria</taxon>
        <taxon>Moraxellales</taxon>
        <taxon>Moraxellaceae</taxon>
        <taxon>Acinetobacter</taxon>
        <taxon>Acinetobacter Taxon 24</taxon>
    </lineage>
</organism>
<dbReference type="Gene3D" id="3.40.50.2000">
    <property type="entry name" value="Glycogen Phosphorylase B"/>
    <property type="match status" value="2"/>
</dbReference>
<dbReference type="Pfam" id="PF00982">
    <property type="entry name" value="Glyco_transf_20"/>
    <property type="match status" value="1"/>
</dbReference>
<accession>A0AAW6UNS5</accession>
<proteinExistence type="inferred from homology"/>
<dbReference type="SUPFAM" id="SSF53756">
    <property type="entry name" value="UDP-Glycosyltransferase/glycogen phosphorylase"/>
    <property type="match status" value="1"/>
</dbReference>
<sequence length="481" mass="55902">MSKLIVLSNRVSLPNPDKTTAGGLAVALQDALNDIGGIWLGWNGEKIKNHQEPYFSSTEYKGVEYITSPLTEEQYSGYYCGFANRTLWPAMHDRADLIEYQSEEFKTYQDVNRLFAQQLSEVAHPDDIIWVHDYHFFSVARYCRELGMQNRIGFFLHIPFAGTNIWNLIPTAQTLIQDLCHYDVVGLQTEYDQKQCMDVCHHFLASQVIDSNVLSYNRRQITIQCYPIGINPELIQKVAQQKLENSHPVFEFEDLVDQKTIISVDRIDYSKGLIERFNAFEKFLKEYPEYHKHVTDLQIACPCRMDIPAYKNLYDLIDSKVELINQEFSQDNWQPINCTNETVEHGALMKIYRQSDICWVNSLRDGMNLVAKEFIAAQNPNNPGVLILSKYTGAAEQMSEAIIVDPENCGDMIKGLKKALTMSRSERIERYKHLMQGLKRFDINDWRNAFLKDLRRVELFNIFKPSIRKSYNHRAQQQIYT</sequence>
<dbReference type="CDD" id="cd03788">
    <property type="entry name" value="GT20_TPS"/>
    <property type="match status" value="1"/>
</dbReference>
<evidence type="ECO:0000313" key="3">
    <source>
        <dbReference type="Proteomes" id="UP001241935"/>
    </source>
</evidence>
<dbReference type="GO" id="GO:0003825">
    <property type="term" value="F:alpha,alpha-trehalose-phosphate synthase (UDP-forming) activity"/>
    <property type="evidence" value="ECO:0007669"/>
    <property type="project" value="TreeGrafter"/>
</dbReference>
<evidence type="ECO:0000256" key="1">
    <source>
        <dbReference type="ARBA" id="ARBA00008799"/>
    </source>
</evidence>
<dbReference type="PANTHER" id="PTHR10788">
    <property type="entry name" value="TREHALOSE-6-PHOSPHATE SYNTHASE"/>
    <property type="match status" value="1"/>
</dbReference>
<reference evidence="2" key="1">
    <citation type="submission" date="2023-04" db="EMBL/GenBank/DDBJ databases">
        <title>The environmental microbiomes in feedlot watering bowls are a reservoir of florfenicol resistance for bovine respiratory disease pathogens.</title>
        <authorList>
            <person name="Kos D.W."/>
            <person name="Ruzzini A.C."/>
            <person name="Schreiner B."/>
            <person name="Jelinski M.D."/>
        </authorList>
    </citation>
    <scope>NUCLEOTIDE SEQUENCE</scope>
    <source>
        <strain evidence="2">WB3</strain>
    </source>
</reference>
<gene>
    <name evidence="2" type="ORF">QOR41_06050</name>
</gene>
<name>A0AAW6UNS5_9GAMM</name>
<comment type="caution">
    <text evidence="2">The sequence shown here is derived from an EMBL/GenBank/DDBJ whole genome shotgun (WGS) entry which is preliminary data.</text>
</comment>
<comment type="similarity">
    <text evidence="1">Belongs to the glycosyltransferase 20 family.</text>
</comment>